<evidence type="ECO:0000313" key="3">
    <source>
        <dbReference type="Proteomes" id="UP000054342"/>
    </source>
</evidence>
<dbReference type="Proteomes" id="UP000054342">
    <property type="component" value="Unassembled WGS sequence"/>
</dbReference>
<keyword evidence="3" id="KW-1185">Reference proteome</keyword>
<evidence type="ECO:0000256" key="1">
    <source>
        <dbReference type="SAM" id="MobiDB-lite"/>
    </source>
</evidence>
<evidence type="ECO:0000313" key="2">
    <source>
        <dbReference type="EMBL" id="KIW58134.1"/>
    </source>
</evidence>
<dbReference type="AlphaFoldDB" id="A0A0D2FDK1"/>
<dbReference type="GeneID" id="25324590"/>
<feature type="compositionally biased region" description="Basic and acidic residues" evidence="1">
    <location>
        <begin position="36"/>
        <end position="62"/>
    </location>
</feature>
<feature type="region of interest" description="Disordered" evidence="1">
    <location>
        <begin position="1"/>
        <end position="72"/>
    </location>
</feature>
<organism evidence="2 3">
    <name type="scientific">Exophiala xenobiotica</name>
    <dbReference type="NCBI Taxonomy" id="348802"/>
    <lineage>
        <taxon>Eukaryota</taxon>
        <taxon>Fungi</taxon>
        <taxon>Dikarya</taxon>
        <taxon>Ascomycota</taxon>
        <taxon>Pezizomycotina</taxon>
        <taxon>Eurotiomycetes</taxon>
        <taxon>Chaetothyriomycetidae</taxon>
        <taxon>Chaetothyriales</taxon>
        <taxon>Herpotrichiellaceae</taxon>
        <taxon>Exophiala</taxon>
    </lineage>
</organism>
<dbReference type="OrthoDB" id="4160452at2759"/>
<reference evidence="2 3" key="1">
    <citation type="submission" date="2015-01" db="EMBL/GenBank/DDBJ databases">
        <title>The Genome Sequence of Exophiala xenobiotica CBS118157.</title>
        <authorList>
            <consortium name="The Broad Institute Genomics Platform"/>
            <person name="Cuomo C."/>
            <person name="de Hoog S."/>
            <person name="Gorbushina A."/>
            <person name="Stielow B."/>
            <person name="Teixiera M."/>
            <person name="Abouelleil A."/>
            <person name="Chapman S.B."/>
            <person name="Priest M."/>
            <person name="Young S.K."/>
            <person name="Wortman J."/>
            <person name="Nusbaum C."/>
            <person name="Birren B."/>
        </authorList>
    </citation>
    <scope>NUCLEOTIDE SEQUENCE [LARGE SCALE GENOMIC DNA]</scope>
    <source>
        <strain evidence="2 3">CBS 118157</strain>
    </source>
</reference>
<sequence>MSPSLATQDKTGNVTETASIRSTSTMSSLKALLPGKRSDKEEKKEKPRPEAPTPEERARSMEARATYMSMMK</sequence>
<dbReference type="HOGENOM" id="CLU_202024_0_0_1"/>
<feature type="compositionally biased region" description="Polar residues" evidence="1">
    <location>
        <begin position="1"/>
        <end position="28"/>
    </location>
</feature>
<accession>A0A0D2FDK1</accession>
<name>A0A0D2FDK1_9EURO</name>
<dbReference type="RefSeq" id="XP_013318718.1">
    <property type="nucleotide sequence ID" value="XM_013463264.1"/>
</dbReference>
<protein>
    <submittedName>
        <fullName evidence="2">Uncharacterized protein</fullName>
    </submittedName>
</protein>
<proteinExistence type="predicted"/>
<dbReference type="EMBL" id="KN847318">
    <property type="protein sequence ID" value="KIW58134.1"/>
    <property type="molecule type" value="Genomic_DNA"/>
</dbReference>
<gene>
    <name evidence="2" type="ORF">PV05_02682</name>
</gene>